<evidence type="ECO:0000259" key="1">
    <source>
        <dbReference type="PROSITE" id="PS50925"/>
    </source>
</evidence>
<dbReference type="InterPro" id="IPR007024">
    <property type="entry name" value="BLUF_domain"/>
</dbReference>
<accession>A0A841AS05</accession>
<evidence type="ECO:0000313" key="2">
    <source>
        <dbReference type="EMBL" id="MBB5844561.1"/>
    </source>
</evidence>
<protein>
    <recommendedName>
        <fullName evidence="1">BLUF domain-containing protein</fullName>
    </recommendedName>
</protein>
<keyword evidence="3" id="KW-1185">Reference proteome</keyword>
<dbReference type="GO" id="GO:0071949">
    <property type="term" value="F:FAD binding"/>
    <property type="evidence" value="ECO:0007669"/>
    <property type="project" value="InterPro"/>
</dbReference>
<dbReference type="Proteomes" id="UP000536685">
    <property type="component" value="Unassembled WGS sequence"/>
</dbReference>
<dbReference type="SMART" id="SM01034">
    <property type="entry name" value="BLUF"/>
    <property type="match status" value="1"/>
</dbReference>
<dbReference type="EMBL" id="JACHMJ010000001">
    <property type="protein sequence ID" value="MBB5844561.1"/>
    <property type="molecule type" value="Genomic_DNA"/>
</dbReference>
<dbReference type="InterPro" id="IPR036046">
    <property type="entry name" value="Acylphosphatase-like_dom_sf"/>
</dbReference>
<dbReference type="Pfam" id="PF04940">
    <property type="entry name" value="BLUF"/>
    <property type="match status" value="1"/>
</dbReference>
<dbReference type="SUPFAM" id="SSF54975">
    <property type="entry name" value="Acylphosphatase/BLUF domain-like"/>
    <property type="match status" value="1"/>
</dbReference>
<feature type="domain" description="BLUF" evidence="1">
    <location>
        <begin position="1"/>
        <end position="92"/>
    </location>
</feature>
<dbReference type="PROSITE" id="PS50925">
    <property type="entry name" value="BLUF"/>
    <property type="match status" value="1"/>
</dbReference>
<dbReference type="GO" id="GO:0009882">
    <property type="term" value="F:blue light photoreceptor activity"/>
    <property type="evidence" value="ECO:0007669"/>
    <property type="project" value="InterPro"/>
</dbReference>
<dbReference type="AlphaFoldDB" id="A0A841AS05"/>
<dbReference type="RefSeq" id="WP_184238818.1">
    <property type="nucleotide sequence ID" value="NZ_JACHMJ010000001.1"/>
</dbReference>
<dbReference type="Gene3D" id="3.30.70.100">
    <property type="match status" value="1"/>
</dbReference>
<sequence length="141" mass="16298">MLSIAYVSVATSPMSDEDIAQILTRSRANNARDGITGMLLYHGGRFVQIVEGDDEVVLARYETIATDPRHRNVQKMREKTIGVRQFPQWTMGFRERTDDSVKQLDGFEDFFARTGRARLEHADNEAQQFLEWLGEYWLPRS</sequence>
<organism evidence="2 3">
    <name type="scientific">Conyzicola lurida</name>
    <dbReference type="NCBI Taxonomy" id="1172621"/>
    <lineage>
        <taxon>Bacteria</taxon>
        <taxon>Bacillati</taxon>
        <taxon>Actinomycetota</taxon>
        <taxon>Actinomycetes</taxon>
        <taxon>Micrococcales</taxon>
        <taxon>Microbacteriaceae</taxon>
        <taxon>Conyzicola</taxon>
    </lineage>
</organism>
<evidence type="ECO:0000313" key="3">
    <source>
        <dbReference type="Proteomes" id="UP000536685"/>
    </source>
</evidence>
<comment type="caution">
    <text evidence="2">The sequence shown here is derived from an EMBL/GenBank/DDBJ whole genome shotgun (WGS) entry which is preliminary data.</text>
</comment>
<name>A0A841AS05_9MICO</name>
<gene>
    <name evidence="2" type="ORF">HD599_002884</name>
</gene>
<proteinExistence type="predicted"/>
<reference evidence="2 3" key="1">
    <citation type="submission" date="2020-08" db="EMBL/GenBank/DDBJ databases">
        <title>Sequencing the genomes of 1000 actinobacteria strains.</title>
        <authorList>
            <person name="Klenk H.-P."/>
        </authorList>
    </citation>
    <scope>NUCLEOTIDE SEQUENCE [LARGE SCALE GENOMIC DNA]</scope>
    <source>
        <strain evidence="2 3">DSM 105784</strain>
    </source>
</reference>